<dbReference type="Pfam" id="PF04488">
    <property type="entry name" value="Gly_transf_sug"/>
    <property type="match status" value="1"/>
</dbReference>
<dbReference type="AlphaFoldDB" id="A0A2W5Q0L2"/>
<evidence type="ECO:0000313" key="3">
    <source>
        <dbReference type="Proteomes" id="UP000249185"/>
    </source>
</evidence>
<dbReference type="PANTHER" id="PTHR32385:SF15">
    <property type="entry name" value="INOSITOL PHOSPHOCERAMIDE MANNOSYLTRANSFERASE 1"/>
    <property type="match status" value="1"/>
</dbReference>
<dbReference type="Gene3D" id="3.90.550.20">
    <property type="match status" value="1"/>
</dbReference>
<dbReference type="GO" id="GO:0051999">
    <property type="term" value="P:mannosyl-inositol phosphorylceramide biosynthetic process"/>
    <property type="evidence" value="ECO:0007669"/>
    <property type="project" value="TreeGrafter"/>
</dbReference>
<comment type="caution">
    <text evidence="2">The sequence shown here is derived from an EMBL/GenBank/DDBJ whole genome shotgun (WGS) entry which is preliminary data.</text>
</comment>
<accession>A0A2W5Q0L2</accession>
<gene>
    <name evidence="2" type="ORF">DI556_06520</name>
</gene>
<evidence type="ECO:0000313" key="2">
    <source>
        <dbReference type="EMBL" id="PZQ50767.1"/>
    </source>
</evidence>
<dbReference type="GO" id="GO:0000030">
    <property type="term" value="F:mannosyltransferase activity"/>
    <property type="evidence" value="ECO:0007669"/>
    <property type="project" value="TreeGrafter"/>
</dbReference>
<reference evidence="2 3" key="1">
    <citation type="submission" date="2017-08" db="EMBL/GenBank/DDBJ databases">
        <title>Infants hospitalized years apart are colonized by the same room-sourced microbial strains.</title>
        <authorList>
            <person name="Brooks B."/>
            <person name="Olm M.R."/>
            <person name="Firek B.A."/>
            <person name="Baker R."/>
            <person name="Thomas B.C."/>
            <person name="Morowitz M.J."/>
            <person name="Banfield J.F."/>
        </authorList>
    </citation>
    <scope>NUCLEOTIDE SEQUENCE [LARGE SCALE GENOMIC DNA]</scope>
    <source>
        <strain evidence="2">S2_005_002_R2_34</strain>
    </source>
</reference>
<sequence>MRLNAPPVSSDLRWRMRGSSRTVAAKTGNGWRIALSAPDGVIPKVIHYCQYGNRGLSPIGESCLNSWRGSLPDFELKVWNEGEGFGGSPYAEAAMRAGKYAFVADYMRCAALYTHGGVYLDTDVEVLRSLTPLLGRPMFLGYEAPGLVGTAVIGAAPGHPLLRRIMDRLDDEARAGRISYRPGPELITEELRHFGADQVTLFPEEYFYPYNPHTSVAVRKKPLVSNMTENTYCVHQWEGSWLGDASLRMLVGLRISHTLRNARKFLAGEKTPMPR</sequence>
<dbReference type="InterPro" id="IPR007577">
    <property type="entry name" value="GlycoTrfase_DXD_sugar-bd_CS"/>
</dbReference>
<dbReference type="InterPro" id="IPR051706">
    <property type="entry name" value="Glycosyltransferase_domain"/>
</dbReference>
<name>A0A2W5Q0L2_RHOSU</name>
<evidence type="ECO:0000256" key="1">
    <source>
        <dbReference type="ARBA" id="ARBA00022679"/>
    </source>
</evidence>
<dbReference type="PANTHER" id="PTHR32385">
    <property type="entry name" value="MANNOSYL PHOSPHORYLINOSITOL CERAMIDE SYNTHASE"/>
    <property type="match status" value="1"/>
</dbReference>
<proteinExistence type="predicted"/>
<dbReference type="SUPFAM" id="SSF53448">
    <property type="entry name" value="Nucleotide-diphospho-sugar transferases"/>
    <property type="match status" value="1"/>
</dbReference>
<dbReference type="Proteomes" id="UP000249185">
    <property type="component" value="Unassembled WGS sequence"/>
</dbReference>
<protein>
    <recommendedName>
        <fullName evidence="4">Mannosyltransferase</fullName>
    </recommendedName>
</protein>
<organism evidence="2 3">
    <name type="scientific">Rhodovulum sulfidophilum</name>
    <name type="common">Rhodobacter sulfidophilus</name>
    <dbReference type="NCBI Taxonomy" id="35806"/>
    <lineage>
        <taxon>Bacteria</taxon>
        <taxon>Pseudomonadati</taxon>
        <taxon>Pseudomonadota</taxon>
        <taxon>Alphaproteobacteria</taxon>
        <taxon>Rhodobacterales</taxon>
        <taxon>Paracoccaceae</taxon>
        <taxon>Rhodovulum</taxon>
    </lineage>
</organism>
<dbReference type="GO" id="GO:0016020">
    <property type="term" value="C:membrane"/>
    <property type="evidence" value="ECO:0007669"/>
    <property type="project" value="GOC"/>
</dbReference>
<keyword evidence="1" id="KW-0808">Transferase</keyword>
<evidence type="ECO:0008006" key="4">
    <source>
        <dbReference type="Google" id="ProtNLM"/>
    </source>
</evidence>
<dbReference type="EMBL" id="QFPW01000003">
    <property type="protein sequence ID" value="PZQ50767.1"/>
    <property type="molecule type" value="Genomic_DNA"/>
</dbReference>
<dbReference type="InterPro" id="IPR029044">
    <property type="entry name" value="Nucleotide-diphossugar_trans"/>
</dbReference>